<gene>
    <name evidence="2" type="primary">LOC114325351</name>
</gene>
<proteinExistence type="predicted"/>
<dbReference type="AlphaFoldDB" id="A0A6P7F2V1"/>
<dbReference type="RefSeq" id="XP_028129207.1">
    <property type="nucleotide sequence ID" value="XM_028273406.1"/>
</dbReference>
<organism evidence="2">
    <name type="scientific">Diabrotica virgifera virgifera</name>
    <name type="common">western corn rootworm</name>
    <dbReference type="NCBI Taxonomy" id="50390"/>
    <lineage>
        <taxon>Eukaryota</taxon>
        <taxon>Metazoa</taxon>
        <taxon>Ecdysozoa</taxon>
        <taxon>Arthropoda</taxon>
        <taxon>Hexapoda</taxon>
        <taxon>Insecta</taxon>
        <taxon>Pterygota</taxon>
        <taxon>Neoptera</taxon>
        <taxon>Endopterygota</taxon>
        <taxon>Coleoptera</taxon>
        <taxon>Polyphaga</taxon>
        <taxon>Cucujiformia</taxon>
        <taxon>Chrysomeloidea</taxon>
        <taxon>Chrysomelidae</taxon>
        <taxon>Galerucinae</taxon>
        <taxon>Diabroticina</taxon>
        <taxon>Diabroticites</taxon>
        <taxon>Diabrotica</taxon>
    </lineage>
</organism>
<dbReference type="InParanoid" id="A0A6P7F2V1"/>
<feature type="signal peptide" evidence="1">
    <location>
        <begin position="1"/>
        <end position="19"/>
    </location>
</feature>
<sequence>MKGVHFCIFVILLVTYNSAAEQKIKKEQSLTISKLMNKMEYLKLFPNTRENLLYVLKECGGQILGACNDDTCHECCPYYKLKGGQCFGVWQNLKFCICELI</sequence>
<accession>A0A6P7F2V1</accession>
<evidence type="ECO:0000256" key="1">
    <source>
        <dbReference type="SAM" id="SignalP"/>
    </source>
</evidence>
<feature type="chain" id="PRO_5028445189" evidence="1">
    <location>
        <begin position="20"/>
        <end position="101"/>
    </location>
</feature>
<protein>
    <submittedName>
        <fullName evidence="2">Uncharacterized protein LOC114325351</fullName>
    </submittedName>
</protein>
<reference evidence="2" key="1">
    <citation type="submission" date="2025-08" db="UniProtKB">
        <authorList>
            <consortium name="RefSeq"/>
        </authorList>
    </citation>
    <scope>IDENTIFICATION</scope>
    <source>
        <tissue evidence="2">Whole insect</tissue>
    </source>
</reference>
<evidence type="ECO:0000313" key="2">
    <source>
        <dbReference type="RefSeq" id="XP_028129207.1"/>
    </source>
</evidence>
<keyword evidence="1" id="KW-0732">Signal</keyword>
<name>A0A6P7F2V1_DIAVI</name>